<reference evidence="1 2" key="1">
    <citation type="submission" date="2021-06" db="EMBL/GenBank/DDBJ databases">
        <authorList>
            <person name="Kallberg Y."/>
            <person name="Tangrot J."/>
            <person name="Rosling A."/>
        </authorList>
    </citation>
    <scope>NUCLEOTIDE SEQUENCE [LARGE SCALE GENOMIC DNA]</scope>
    <source>
        <strain evidence="1 2">120-4 pot B 10/14</strain>
    </source>
</reference>
<protein>
    <submittedName>
        <fullName evidence="1">38873_t:CDS:1</fullName>
    </submittedName>
</protein>
<proteinExistence type="predicted"/>
<evidence type="ECO:0000313" key="2">
    <source>
        <dbReference type="Proteomes" id="UP000789901"/>
    </source>
</evidence>
<feature type="non-terminal residue" evidence="1">
    <location>
        <position position="1"/>
    </location>
</feature>
<organism evidence="1 2">
    <name type="scientific">Gigaspora margarita</name>
    <dbReference type="NCBI Taxonomy" id="4874"/>
    <lineage>
        <taxon>Eukaryota</taxon>
        <taxon>Fungi</taxon>
        <taxon>Fungi incertae sedis</taxon>
        <taxon>Mucoromycota</taxon>
        <taxon>Glomeromycotina</taxon>
        <taxon>Glomeromycetes</taxon>
        <taxon>Diversisporales</taxon>
        <taxon>Gigasporaceae</taxon>
        <taxon>Gigaspora</taxon>
    </lineage>
</organism>
<keyword evidence="2" id="KW-1185">Reference proteome</keyword>
<dbReference type="EMBL" id="CAJVQB010015286">
    <property type="protein sequence ID" value="CAG8773665.1"/>
    <property type="molecule type" value="Genomic_DNA"/>
</dbReference>
<dbReference type="Proteomes" id="UP000789901">
    <property type="component" value="Unassembled WGS sequence"/>
</dbReference>
<gene>
    <name evidence="1" type="ORF">GMARGA_LOCUS18823</name>
</gene>
<comment type="caution">
    <text evidence="1">The sequence shown here is derived from an EMBL/GenBank/DDBJ whole genome shotgun (WGS) entry which is preliminary data.</text>
</comment>
<accession>A0ABN7VI34</accession>
<name>A0ABN7VI34_GIGMA</name>
<sequence>QITEEFNVKINFSNIVEYVEISKSPNTIVTKTNLNYNIIELINNFRINIHYYLKSNQSSPLLSFQNGLSIIMKNTQRDQLYLLVFLQPFKPNWKQVLQQDIINWIKDNGGSWSSLSFANSEGKKFIINLTKVIWCIDMCDHNKFKERSYHIPLIFMQFFEQANPESYKEG</sequence>
<evidence type="ECO:0000313" key="1">
    <source>
        <dbReference type="EMBL" id="CAG8773665.1"/>
    </source>
</evidence>